<reference evidence="2 3" key="1">
    <citation type="submission" date="2024-09" db="EMBL/GenBank/DDBJ databases">
        <authorList>
            <person name="Sun Q."/>
            <person name="Mori K."/>
        </authorList>
    </citation>
    <scope>NUCLEOTIDE SEQUENCE [LARGE SCALE GENOMIC DNA]</scope>
    <source>
        <strain evidence="2 3">ATCC 51285</strain>
    </source>
</reference>
<dbReference type="Pfam" id="PF11604">
    <property type="entry name" value="CusF_Ec"/>
    <property type="match status" value="1"/>
</dbReference>
<keyword evidence="3" id="KW-1185">Reference proteome</keyword>
<dbReference type="InterPro" id="IPR021647">
    <property type="entry name" value="CusF_Ec"/>
</dbReference>
<dbReference type="EMBL" id="JBHLZN010000002">
    <property type="protein sequence ID" value="MFB9886044.1"/>
    <property type="molecule type" value="Genomic_DNA"/>
</dbReference>
<dbReference type="Proteomes" id="UP001589628">
    <property type="component" value="Unassembled WGS sequence"/>
</dbReference>
<gene>
    <name evidence="2" type="ORF">ACFFLH_06455</name>
</gene>
<proteinExistence type="predicted"/>
<feature type="signal peptide" evidence="1">
    <location>
        <begin position="1"/>
        <end position="24"/>
    </location>
</feature>
<name>A0ABV5Z9U8_9GAMM</name>
<sequence length="101" mass="10860">MKKSVLGWLAASVLGASFSLSALADSDTPWVQGMVKKVDASAQKITIKHQPLTHLNMPAMTMGFQVAPEINLEQLEAGSEIEFKAVMDGSTMLVTELKPKS</sequence>
<evidence type="ECO:0000313" key="3">
    <source>
        <dbReference type="Proteomes" id="UP001589628"/>
    </source>
</evidence>
<feature type="chain" id="PRO_5045494583" evidence="1">
    <location>
        <begin position="25"/>
        <end position="101"/>
    </location>
</feature>
<comment type="caution">
    <text evidence="2">The sequence shown here is derived from an EMBL/GenBank/DDBJ whole genome shotgun (WGS) entry which is preliminary data.</text>
</comment>
<accession>A0ABV5Z9U8</accession>
<evidence type="ECO:0000313" key="2">
    <source>
        <dbReference type="EMBL" id="MFB9886044.1"/>
    </source>
</evidence>
<dbReference type="InterPro" id="IPR042230">
    <property type="entry name" value="CusF_sf"/>
</dbReference>
<organism evidence="2 3">
    <name type="scientific">Balneatrix alpica</name>
    <dbReference type="NCBI Taxonomy" id="75684"/>
    <lineage>
        <taxon>Bacteria</taxon>
        <taxon>Pseudomonadati</taxon>
        <taxon>Pseudomonadota</taxon>
        <taxon>Gammaproteobacteria</taxon>
        <taxon>Oceanospirillales</taxon>
        <taxon>Balneatrichaceae</taxon>
        <taxon>Balneatrix</taxon>
    </lineage>
</organism>
<dbReference type="RefSeq" id="WP_027311546.1">
    <property type="nucleotide sequence ID" value="NZ_JAUESS010000007.1"/>
</dbReference>
<keyword evidence="1" id="KW-0732">Signal</keyword>
<dbReference type="Gene3D" id="2.40.50.320">
    <property type="entry name" value="Copper binding periplasmic protein CusF"/>
    <property type="match status" value="1"/>
</dbReference>
<protein>
    <submittedName>
        <fullName evidence="2">Copper-binding protein</fullName>
    </submittedName>
</protein>
<evidence type="ECO:0000256" key="1">
    <source>
        <dbReference type="SAM" id="SignalP"/>
    </source>
</evidence>